<proteinExistence type="predicted"/>
<dbReference type="GO" id="GO:0061138">
    <property type="term" value="P:morphogenesis of a branching epithelium"/>
    <property type="evidence" value="ECO:0007669"/>
    <property type="project" value="InterPro"/>
</dbReference>
<gene>
    <name evidence="1" type="primary">Dper\GL20132</name>
    <name evidence="1" type="ORF">Dper_GL20132</name>
</gene>
<dbReference type="HOGENOM" id="CLU_2673709_0_0_1"/>
<dbReference type="Proteomes" id="UP000008744">
    <property type="component" value="Unassembled WGS sequence"/>
</dbReference>
<dbReference type="EMBL" id="CH479346">
    <property type="protein sequence ID" value="EDW27196.1"/>
    <property type="molecule type" value="Genomic_DNA"/>
</dbReference>
<reference evidence="1 2" key="1">
    <citation type="journal article" date="2007" name="Nature">
        <title>Evolution of genes and genomes on the Drosophila phylogeny.</title>
        <authorList>
            <consortium name="Drosophila 12 Genomes Consortium"/>
            <person name="Clark A.G."/>
            <person name="Eisen M.B."/>
            <person name="Smith D.R."/>
            <person name="Bergman C.M."/>
            <person name="Oliver B."/>
            <person name="Markow T.A."/>
            <person name="Kaufman T.C."/>
            <person name="Kellis M."/>
            <person name="Gelbart W."/>
            <person name="Iyer V.N."/>
            <person name="Pollard D.A."/>
            <person name="Sackton T.B."/>
            <person name="Larracuente A.M."/>
            <person name="Singh N.D."/>
            <person name="Abad J.P."/>
            <person name="Abt D.N."/>
            <person name="Adryan B."/>
            <person name="Aguade M."/>
            <person name="Akashi H."/>
            <person name="Anderson W.W."/>
            <person name="Aquadro C.F."/>
            <person name="Ardell D.H."/>
            <person name="Arguello R."/>
            <person name="Artieri C.G."/>
            <person name="Barbash D.A."/>
            <person name="Barker D."/>
            <person name="Barsanti P."/>
            <person name="Batterham P."/>
            <person name="Batzoglou S."/>
            <person name="Begun D."/>
            <person name="Bhutkar A."/>
            <person name="Blanco E."/>
            <person name="Bosak S.A."/>
            <person name="Bradley R.K."/>
            <person name="Brand A.D."/>
            <person name="Brent M.R."/>
            <person name="Brooks A.N."/>
            <person name="Brown R.H."/>
            <person name="Butlin R.K."/>
            <person name="Caggese C."/>
            <person name="Calvi B.R."/>
            <person name="Bernardo de Carvalho A."/>
            <person name="Caspi A."/>
            <person name="Castrezana S."/>
            <person name="Celniker S.E."/>
            <person name="Chang J.L."/>
            <person name="Chapple C."/>
            <person name="Chatterji S."/>
            <person name="Chinwalla A."/>
            <person name="Civetta A."/>
            <person name="Clifton S.W."/>
            <person name="Comeron J.M."/>
            <person name="Costello J.C."/>
            <person name="Coyne J.A."/>
            <person name="Daub J."/>
            <person name="David R.G."/>
            <person name="Delcher A.L."/>
            <person name="Delehaunty K."/>
            <person name="Do C.B."/>
            <person name="Ebling H."/>
            <person name="Edwards K."/>
            <person name="Eickbush T."/>
            <person name="Evans J.D."/>
            <person name="Filipski A."/>
            <person name="Findeiss S."/>
            <person name="Freyhult E."/>
            <person name="Fulton L."/>
            <person name="Fulton R."/>
            <person name="Garcia A.C."/>
            <person name="Gardiner A."/>
            <person name="Garfield D.A."/>
            <person name="Garvin B.E."/>
            <person name="Gibson G."/>
            <person name="Gilbert D."/>
            <person name="Gnerre S."/>
            <person name="Godfrey J."/>
            <person name="Good R."/>
            <person name="Gotea V."/>
            <person name="Gravely B."/>
            <person name="Greenberg A.J."/>
            <person name="Griffiths-Jones S."/>
            <person name="Gross S."/>
            <person name="Guigo R."/>
            <person name="Gustafson E.A."/>
            <person name="Haerty W."/>
            <person name="Hahn M.W."/>
            <person name="Halligan D.L."/>
            <person name="Halpern A.L."/>
            <person name="Halter G.M."/>
            <person name="Han M.V."/>
            <person name="Heger A."/>
            <person name="Hillier L."/>
            <person name="Hinrichs A.S."/>
            <person name="Holmes I."/>
            <person name="Hoskins R.A."/>
            <person name="Hubisz M.J."/>
            <person name="Hultmark D."/>
            <person name="Huntley M.A."/>
            <person name="Jaffe D.B."/>
            <person name="Jagadeeshan S."/>
            <person name="Jeck W.R."/>
            <person name="Johnson J."/>
            <person name="Jones C.D."/>
            <person name="Jordan W.C."/>
            <person name="Karpen G.H."/>
            <person name="Kataoka E."/>
            <person name="Keightley P.D."/>
            <person name="Kheradpour P."/>
            <person name="Kirkness E.F."/>
            <person name="Koerich L.B."/>
            <person name="Kristiansen K."/>
            <person name="Kudrna D."/>
            <person name="Kulathinal R.J."/>
            <person name="Kumar S."/>
            <person name="Kwok R."/>
            <person name="Lander E."/>
            <person name="Langley C.H."/>
            <person name="Lapoint R."/>
            <person name="Lazzaro B.P."/>
            <person name="Lee S.J."/>
            <person name="Levesque L."/>
            <person name="Li R."/>
            <person name="Lin C.F."/>
            <person name="Lin M.F."/>
            <person name="Lindblad-Toh K."/>
            <person name="Llopart A."/>
            <person name="Long M."/>
            <person name="Low L."/>
            <person name="Lozovsky E."/>
            <person name="Lu J."/>
            <person name="Luo M."/>
            <person name="Machado C.A."/>
            <person name="Makalowski W."/>
            <person name="Marzo M."/>
            <person name="Matsuda M."/>
            <person name="Matzkin L."/>
            <person name="McAllister B."/>
            <person name="McBride C.S."/>
            <person name="McKernan B."/>
            <person name="McKernan K."/>
            <person name="Mendez-Lago M."/>
            <person name="Minx P."/>
            <person name="Mollenhauer M.U."/>
            <person name="Montooth K."/>
            <person name="Mount S.M."/>
            <person name="Mu X."/>
            <person name="Myers E."/>
            <person name="Negre B."/>
            <person name="Newfeld S."/>
            <person name="Nielsen R."/>
            <person name="Noor M.A."/>
            <person name="O'Grady P."/>
            <person name="Pachter L."/>
            <person name="Papaceit M."/>
            <person name="Parisi M.J."/>
            <person name="Parisi M."/>
            <person name="Parts L."/>
            <person name="Pedersen J.S."/>
            <person name="Pesole G."/>
            <person name="Phillippy A.M."/>
            <person name="Ponting C.P."/>
            <person name="Pop M."/>
            <person name="Porcelli D."/>
            <person name="Powell J.R."/>
            <person name="Prohaska S."/>
            <person name="Pruitt K."/>
            <person name="Puig M."/>
            <person name="Quesneville H."/>
            <person name="Ram K.R."/>
            <person name="Rand D."/>
            <person name="Rasmussen M.D."/>
            <person name="Reed L.K."/>
            <person name="Reenan R."/>
            <person name="Reily A."/>
            <person name="Remington K.A."/>
            <person name="Rieger T.T."/>
            <person name="Ritchie M.G."/>
            <person name="Robin C."/>
            <person name="Rogers Y.H."/>
            <person name="Rohde C."/>
            <person name="Rozas J."/>
            <person name="Rubenfield M.J."/>
            <person name="Ruiz A."/>
            <person name="Russo S."/>
            <person name="Salzberg S.L."/>
            <person name="Sanchez-Gracia A."/>
            <person name="Saranga D.J."/>
            <person name="Sato H."/>
            <person name="Schaeffer S.W."/>
            <person name="Schatz M.C."/>
            <person name="Schlenke T."/>
            <person name="Schwartz R."/>
            <person name="Segarra C."/>
            <person name="Singh R.S."/>
            <person name="Sirot L."/>
            <person name="Sirota M."/>
            <person name="Sisneros N.B."/>
            <person name="Smith C.D."/>
            <person name="Smith T.F."/>
            <person name="Spieth J."/>
            <person name="Stage D.E."/>
            <person name="Stark A."/>
            <person name="Stephan W."/>
            <person name="Strausberg R.L."/>
            <person name="Strempel S."/>
            <person name="Sturgill D."/>
            <person name="Sutton G."/>
            <person name="Sutton G.G."/>
            <person name="Tao W."/>
            <person name="Teichmann S."/>
            <person name="Tobari Y.N."/>
            <person name="Tomimura Y."/>
            <person name="Tsolas J.M."/>
            <person name="Valente V.L."/>
            <person name="Venter E."/>
            <person name="Venter J.C."/>
            <person name="Vicario S."/>
            <person name="Vieira F.G."/>
            <person name="Vilella A.J."/>
            <person name="Villasante A."/>
            <person name="Walenz B."/>
            <person name="Wang J."/>
            <person name="Wasserman M."/>
            <person name="Watts T."/>
            <person name="Wilson D."/>
            <person name="Wilson R.K."/>
            <person name="Wing R.A."/>
            <person name="Wolfner M.F."/>
            <person name="Wong A."/>
            <person name="Wong G.K."/>
            <person name="Wu C.I."/>
            <person name="Wu G."/>
            <person name="Yamamoto D."/>
            <person name="Yang H.P."/>
            <person name="Yang S.P."/>
            <person name="Yorke J.A."/>
            <person name="Yoshida K."/>
            <person name="Zdobnov E."/>
            <person name="Zhang P."/>
            <person name="Zhang Y."/>
            <person name="Zimin A.V."/>
            <person name="Baldwin J."/>
            <person name="Abdouelleil A."/>
            <person name="Abdulkadir J."/>
            <person name="Abebe A."/>
            <person name="Abera B."/>
            <person name="Abreu J."/>
            <person name="Acer S.C."/>
            <person name="Aftuck L."/>
            <person name="Alexander A."/>
            <person name="An P."/>
            <person name="Anderson E."/>
            <person name="Anderson S."/>
            <person name="Arachi H."/>
            <person name="Azer M."/>
            <person name="Bachantsang P."/>
            <person name="Barry A."/>
            <person name="Bayul T."/>
            <person name="Berlin A."/>
            <person name="Bessette D."/>
            <person name="Bloom T."/>
            <person name="Blye J."/>
            <person name="Boguslavskiy L."/>
            <person name="Bonnet C."/>
            <person name="Boukhgalter B."/>
            <person name="Bourzgui I."/>
            <person name="Brown A."/>
            <person name="Cahill P."/>
            <person name="Channer S."/>
            <person name="Cheshatsang Y."/>
            <person name="Chuda L."/>
            <person name="Citroen M."/>
            <person name="Collymore A."/>
            <person name="Cooke P."/>
            <person name="Costello M."/>
            <person name="D'Aco K."/>
            <person name="Daza R."/>
            <person name="De Haan G."/>
            <person name="DeGray S."/>
            <person name="DeMaso C."/>
            <person name="Dhargay N."/>
            <person name="Dooley K."/>
            <person name="Dooley E."/>
            <person name="Doricent M."/>
            <person name="Dorje P."/>
            <person name="Dorjee K."/>
            <person name="Dupes A."/>
            <person name="Elong R."/>
            <person name="Falk J."/>
            <person name="Farina A."/>
            <person name="Faro S."/>
            <person name="Ferguson D."/>
            <person name="Fisher S."/>
            <person name="Foley C.D."/>
            <person name="Franke A."/>
            <person name="Friedrich D."/>
            <person name="Gadbois L."/>
            <person name="Gearin G."/>
            <person name="Gearin C.R."/>
            <person name="Giannoukos G."/>
            <person name="Goode T."/>
            <person name="Graham J."/>
            <person name="Grandbois E."/>
            <person name="Grewal S."/>
            <person name="Gyaltsen K."/>
            <person name="Hafez N."/>
            <person name="Hagos B."/>
            <person name="Hall J."/>
            <person name="Henson C."/>
            <person name="Hollinger A."/>
            <person name="Honan T."/>
            <person name="Huard M.D."/>
            <person name="Hughes L."/>
            <person name="Hurhula B."/>
            <person name="Husby M.E."/>
            <person name="Kamat A."/>
            <person name="Kanga B."/>
            <person name="Kashin S."/>
            <person name="Khazanovich D."/>
            <person name="Kisner P."/>
            <person name="Lance K."/>
            <person name="Lara M."/>
            <person name="Lee W."/>
            <person name="Lennon N."/>
            <person name="Letendre F."/>
            <person name="LeVine R."/>
            <person name="Lipovsky A."/>
            <person name="Liu X."/>
            <person name="Liu J."/>
            <person name="Liu S."/>
            <person name="Lokyitsang T."/>
            <person name="Lokyitsang Y."/>
            <person name="Lubonja R."/>
            <person name="Lui A."/>
            <person name="MacDonald P."/>
            <person name="Magnisalis V."/>
            <person name="Maru K."/>
            <person name="Matthews C."/>
            <person name="McCusker W."/>
            <person name="McDonough S."/>
            <person name="Mehta T."/>
            <person name="Meldrim J."/>
            <person name="Meneus L."/>
            <person name="Mihai O."/>
            <person name="Mihalev A."/>
            <person name="Mihova T."/>
            <person name="Mittelman R."/>
            <person name="Mlenga V."/>
            <person name="Montmayeur A."/>
            <person name="Mulrain L."/>
            <person name="Navidi A."/>
            <person name="Naylor J."/>
            <person name="Negash T."/>
            <person name="Nguyen T."/>
            <person name="Nguyen N."/>
            <person name="Nicol R."/>
            <person name="Norbu C."/>
            <person name="Norbu N."/>
            <person name="Novod N."/>
            <person name="O'Neill B."/>
            <person name="Osman S."/>
            <person name="Markiewicz E."/>
            <person name="Oyono O.L."/>
            <person name="Patti C."/>
            <person name="Phunkhang P."/>
            <person name="Pierre F."/>
            <person name="Priest M."/>
            <person name="Raghuraman S."/>
            <person name="Rege F."/>
            <person name="Reyes R."/>
            <person name="Rise C."/>
            <person name="Rogov P."/>
            <person name="Ross K."/>
            <person name="Ryan E."/>
            <person name="Settipalli S."/>
            <person name="Shea T."/>
            <person name="Sherpa N."/>
            <person name="Shi L."/>
            <person name="Shih D."/>
            <person name="Sparrow T."/>
            <person name="Spaulding J."/>
            <person name="Stalker J."/>
            <person name="Stange-Thomann N."/>
            <person name="Stavropoulos S."/>
            <person name="Stone C."/>
            <person name="Strader C."/>
            <person name="Tesfaye S."/>
            <person name="Thomson T."/>
            <person name="Thoulutsang Y."/>
            <person name="Thoulutsang D."/>
            <person name="Topham K."/>
            <person name="Topping I."/>
            <person name="Tsamla T."/>
            <person name="Vassiliev H."/>
            <person name="Vo A."/>
            <person name="Wangchuk T."/>
            <person name="Wangdi T."/>
            <person name="Weiand M."/>
            <person name="Wilkinson J."/>
            <person name="Wilson A."/>
            <person name="Yadav S."/>
            <person name="Young G."/>
            <person name="Yu Q."/>
            <person name="Zembek L."/>
            <person name="Zhong D."/>
            <person name="Zimmer A."/>
            <person name="Zwirko Z."/>
            <person name="Jaffe D.B."/>
            <person name="Alvarez P."/>
            <person name="Brockman W."/>
            <person name="Butler J."/>
            <person name="Chin C."/>
            <person name="Gnerre S."/>
            <person name="Grabherr M."/>
            <person name="Kleber M."/>
            <person name="Mauceli E."/>
            <person name="MacCallum I."/>
        </authorList>
    </citation>
    <scope>NUCLEOTIDE SEQUENCE [LARGE SCALE GENOMIC DNA]</scope>
    <source>
        <strain evidence="2">MSH-3 / Tucson 14011-0111.49</strain>
    </source>
</reference>
<protein>
    <submittedName>
        <fullName evidence="1">GL20132</fullName>
    </submittedName>
</protein>
<evidence type="ECO:0000313" key="2">
    <source>
        <dbReference type="Proteomes" id="UP000008744"/>
    </source>
</evidence>
<dbReference type="PANTHER" id="PTHR16064">
    <property type="entry name" value="BTB POZ DOMAIN CONTAINING 7"/>
    <property type="match status" value="1"/>
</dbReference>
<keyword evidence="2" id="KW-1185">Reference proteome</keyword>
<accession>B4HCK1</accession>
<organism evidence="2">
    <name type="scientific">Drosophila persimilis</name>
    <name type="common">Fruit fly</name>
    <dbReference type="NCBI Taxonomy" id="7234"/>
    <lineage>
        <taxon>Eukaryota</taxon>
        <taxon>Metazoa</taxon>
        <taxon>Ecdysozoa</taxon>
        <taxon>Arthropoda</taxon>
        <taxon>Hexapoda</taxon>
        <taxon>Insecta</taxon>
        <taxon>Pterygota</taxon>
        <taxon>Neoptera</taxon>
        <taxon>Endopterygota</taxon>
        <taxon>Diptera</taxon>
        <taxon>Brachycera</taxon>
        <taxon>Muscomorpha</taxon>
        <taxon>Ephydroidea</taxon>
        <taxon>Drosophilidae</taxon>
        <taxon>Drosophila</taxon>
        <taxon>Sophophora</taxon>
    </lineage>
</organism>
<dbReference type="PANTHER" id="PTHR16064:SF3">
    <property type="entry name" value="BTB_POZ DOMAIN-CONTAINING PROTEIN 7"/>
    <property type="match status" value="1"/>
</dbReference>
<dbReference type="InterPro" id="IPR042345">
    <property type="entry name" value="Btbd7"/>
</dbReference>
<dbReference type="OrthoDB" id="2347980at2759"/>
<dbReference type="STRING" id="7234.B4HCK1"/>
<evidence type="ECO:0000313" key="1">
    <source>
        <dbReference type="EMBL" id="EDW27196.1"/>
    </source>
</evidence>
<name>B4HCK1_DROPE</name>
<dbReference type="eggNOG" id="KOG2838">
    <property type="taxonomic scope" value="Eukaryota"/>
</dbReference>
<sequence>MCPHDPDIEITVLRQLGDDFGSPNPLDHDLRYLLETGDYADAALVFTADGNNDNLRQDSGTSELSSFFGELSNRY</sequence>
<dbReference type="AlphaFoldDB" id="B4HCK1"/>